<dbReference type="AlphaFoldDB" id="A0A9D4G972"/>
<organism evidence="1 2">
    <name type="scientific">Dreissena polymorpha</name>
    <name type="common">Zebra mussel</name>
    <name type="synonym">Mytilus polymorpha</name>
    <dbReference type="NCBI Taxonomy" id="45954"/>
    <lineage>
        <taxon>Eukaryota</taxon>
        <taxon>Metazoa</taxon>
        <taxon>Spiralia</taxon>
        <taxon>Lophotrochozoa</taxon>
        <taxon>Mollusca</taxon>
        <taxon>Bivalvia</taxon>
        <taxon>Autobranchia</taxon>
        <taxon>Heteroconchia</taxon>
        <taxon>Euheterodonta</taxon>
        <taxon>Imparidentia</taxon>
        <taxon>Neoheterodontei</taxon>
        <taxon>Myida</taxon>
        <taxon>Dreissenoidea</taxon>
        <taxon>Dreissenidae</taxon>
        <taxon>Dreissena</taxon>
    </lineage>
</organism>
<dbReference type="Proteomes" id="UP000828390">
    <property type="component" value="Unassembled WGS sequence"/>
</dbReference>
<name>A0A9D4G972_DREPO</name>
<evidence type="ECO:0000313" key="1">
    <source>
        <dbReference type="EMBL" id="KAH3810870.1"/>
    </source>
</evidence>
<evidence type="ECO:0000313" key="2">
    <source>
        <dbReference type="Proteomes" id="UP000828390"/>
    </source>
</evidence>
<gene>
    <name evidence="1" type="ORF">DPMN_139268</name>
</gene>
<accession>A0A9D4G972</accession>
<reference evidence="1" key="1">
    <citation type="journal article" date="2019" name="bioRxiv">
        <title>The Genome of the Zebra Mussel, Dreissena polymorpha: A Resource for Invasive Species Research.</title>
        <authorList>
            <person name="McCartney M.A."/>
            <person name="Auch B."/>
            <person name="Kono T."/>
            <person name="Mallez S."/>
            <person name="Zhang Y."/>
            <person name="Obille A."/>
            <person name="Becker A."/>
            <person name="Abrahante J.E."/>
            <person name="Garbe J."/>
            <person name="Badalamenti J.P."/>
            <person name="Herman A."/>
            <person name="Mangelson H."/>
            <person name="Liachko I."/>
            <person name="Sullivan S."/>
            <person name="Sone E.D."/>
            <person name="Koren S."/>
            <person name="Silverstein K.A.T."/>
            <person name="Beckman K.B."/>
            <person name="Gohl D.M."/>
        </authorList>
    </citation>
    <scope>NUCLEOTIDE SEQUENCE</scope>
    <source>
        <strain evidence="1">Duluth1</strain>
        <tissue evidence="1">Whole animal</tissue>
    </source>
</reference>
<protein>
    <submittedName>
        <fullName evidence="1">Uncharacterized protein</fullName>
    </submittedName>
</protein>
<reference evidence="1" key="2">
    <citation type="submission" date="2020-11" db="EMBL/GenBank/DDBJ databases">
        <authorList>
            <person name="McCartney M.A."/>
            <person name="Auch B."/>
            <person name="Kono T."/>
            <person name="Mallez S."/>
            <person name="Becker A."/>
            <person name="Gohl D.M."/>
            <person name="Silverstein K.A.T."/>
            <person name="Koren S."/>
            <person name="Bechman K.B."/>
            <person name="Herman A."/>
            <person name="Abrahante J.E."/>
            <person name="Garbe J."/>
        </authorList>
    </citation>
    <scope>NUCLEOTIDE SEQUENCE</scope>
    <source>
        <strain evidence="1">Duluth1</strain>
        <tissue evidence="1">Whole animal</tissue>
    </source>
</reference>
<comment type="caution">
    <text evidence="1">The sequence shown here is derived from an EMBL/GenBank/DDBJ whole genome shotgun (WGS) entry which is preliminary data.</text>
</comment>
<dbReference type="EMBL" id="JAIWYP010000006">
    <property type="protein sequence ID" value="KAH3810870.1"/>
    <property type="molecule type" value="Genomic_DNA"/>
</dbReference>
<keyword evidence="2" id="KW-1185">Reference proteome</keyword>
<proteinExistence type="predicted"/>
<sequence>MISGLTVVAFNISVTNDASTYSNEVTYVRTDGRCAKCVKTGESCSVKVTPHPLKCTSIVV</sequence>